<name>A0ABV2RD52_9CAUL</name>
<evidence type="ECO:0000313" key="2">
    <source>
        <dbReference type="EMBL" id="MET4683910.1"/>
    </source>
</evidence>
<evidence type="ECO:0000256" key="1">
    <source>
        <dbReference type="SAM" id="SignalP"/>
    </source>
</evidence>
<dbReference type="EMBL" id="JBEPTF010000002">
    <property type="protein sequence ID" value="MET4683910.1"/>
    <property type="molecule type" value="Genomic_DNA"/>
</dbReference>
<evidence type="ECO:0000313" key="3">
    <source>
        <dbReference type="Proteomes" id="UP001549313"/>
    </source>
</evidence>
<accession>A0ABV2RD52</accession>
<keyword evidence="1" id="KW-0732">Signal</keyword>
<gene>
    <name evidence="2" type="ORF">ABIE19_001840</name>
</gene>
<feature type="chain" id="PRO_5045414587" description="DUF4136 domain-containing protein" evidence="1">
    <location>
        <begin position="21"/>
        <end position="150"/>
    </location>
</feature>
<proteinExistence type="predicted"/>
<organism evidence="2 3">
    <name type="scientific">Brevundimonas faecalis</name>
    <dbReference type="NCBI Taxonomy" id="947378"/>
    <lineage>
        <taxon>Bacteria</taxon>
        <taxon>Pseudomonadati</taxon>
        <taxon>Pseudomonadota</taxon>
        <taxon>Alphaproteobacteria</taxon>
        <taxon>Caulobacterales</taxon>
        <taxon>Caulobacteraceae</taxon>
        <taxon>Brevundimonas</taxon>
    </lineage>
</organism>
<evidence type="ECO:0008006" key="4">
    <source>
        <dbReference type="Google" id="ProtNLM"/>
    </source>
</evidence>
<feature type="signal peptide" evidence="1">
    <location>
        <begin position="1"/>
        <end position="20"/>
    </location>
</feature>
<dbReference type="PROSITE" id="PS51257">
    <property type="entry name" value="PROKAR_LIPOPROTEIN"/>
    <property type="match status" value="1"/>
</dbReference>
<dbReference type="Proteomes" id="UP001549313">
    <property type="component" value="Unassembled WGS sequence"/>
</dbReference>
<protein>
    <recommendedName>
        <fullName evidence="4">DUF4136 domain-containing protein</fullName>
    </recommendedName>
</protein>
<dbReference type="RefSeq" id="WP_354088863.1">
    <property type="nucleotide sequence ID" value="NZ_JBEPTF010000002.1"/>
</dbReference>
<sequence>MKKMLFVAGLALGLSGCVTAPAYIPLENSRDIALSKDAAWSNLVEYFASSNISIRTIEKDSGILTAERVYDQGYQLSSYADCGAAAMLAPINGSVELNVFVRETASGVKATVNARYHQRRISAWDGRVTDTQCSSLGTLERAVLNAIAKR</sequence>
<keyword evidence="3" id="KW-1185">Reference proteome</keyword>
<reference evidence="2 3" key="1">
    <citation type="submission" date="2024-06" db="EMBL/GenBank/DDBJ databases">
        <title>Sorghum-associated microbial communities from plants grown in Nebraska, USA.</title>
        <authorList>
            <person name="Schachtman D."/>
        </authorList>
    </citation>
    <scope>NUCLEOTIDE SEQUENCE [LARGE SCALE GENOMIC DNA]</scope>
    <source>
        <strain evidence="2 3">2814</strain>
    </source>
</reference>
<comment type="caution">
    <text evidence="2">The sequence shown here is derived from an EMBL/GenBank/DDBJ whole genome shotgun (WGS) entry which is preliminary data.</text>
</comment>